<name>A0A0F8XJP4_9ZZZZ</name>
<evidence type="ECO:0000313" key="1">
    <source>
        <dbReference type="EMBL" id="KKK61320.1"/>
    </source>
</evidence>
<accession>A0A0F8XJP4</accession>
<organism evidence="1">
    <name type="scientific">marine sediment metagenome</name>
    <dbReference type="NCBI Taxonomy" id="412755"/>
    <lineage>
        <taxon>unclassified sequences</taxon>
        <taxon>metagenomes</taxon>
        <taxon>ecological metagenomes</taxon>
    </lineage>
</organism>
<protein>
    <submittedName>
        <fullName evidence="1">Uncharacterized protein</fullName>
    </submittedName>
</protein>
<comment type="caution">
    <text evidence="1">The sequence shown here is derived from an EMBL/GenBank/DDBJ whole genome shotgun (WGS) entry which is preliminary data.</text>
</comment>
<sequence>MKWCSYKIKKRLFRTDGNIFVPVKDGIAHDWGIDFDENPRSVLFLMHYLKWNGQPPINITGAEISVLLNESNLNIFGGYITFWVTSIGQRWHLERHNSWTKKGITPSIDLTLKTVHSFGFAFIGWDKMPMGQIILKEFKIL</sequence>
<proteinExistence type="predicted"/>
<dbReference type="AlphaFoldDB" id="A0A0F8XJP4"/>
<dbReference type="EMBL" id="LAZR01062538">
    <property type="protein sequence ID" value="KKK61320.1"/>
    <property type="molecule type" value="Genomic_DNA"/>
</dbReference>
<reference evidence="1" key="1">
    <citation type="journal article" date="2015" name="Nature">
        <title>Complex archaea that bridge the gap between prokaryotes and eukaryotes.</title>
        <authorList>
            <person name="Spang A."/>
            <person name="Saw J.H."/>
            <person name="Jorgensen S.L."/>
            <person name="Zaremba-Niedzwiedzka K."/>
            <person name="Martijn J."/>
            <person name="Lind A.E."/>
            <person name="van Eijk R."/>
            <person name="Schleper C."/>
            <person name="Guy L."/>
            <person name="Ettema T.J."/>
        </authorList>
    </citation>
    <scope>NUCLEOTIDE SEQUENCE</scope>
</reference>
<gene>
    <name evidence="1" type="ORF">LCGC14_3015510</name>
</gene>